<dbReference type="EMBL" id="SEZK01000001">
    <property type="protein sequence ID" value="RYU54731.1"/>
    <property type="molecule type" value="Genomic_DNA"/>
</dbReference>
<keyword evidence="1" id="KW-0812">Transmembrane</keyword>
<dbReference type="Proteomes" id="UP000294063">
    <property type="component" value="Unassembled WGS sequence"/>
</dbReference>
<dbReference type="Proteomes" id="UP000294166">
    <property type="component" value="Unassembled WGS sequence"/>
</dbReference>
<evidence type="ECO:0000313" key="3">
    <source>
        <dbReference type="EMBL" id="RYU66886.1"/>
    </source>
</evidence>
<sequence>MTKKVSKDDLIAVERYKFILEKIKYLDSLHQIHFAVIYKVLTALISFIIIVIFSGIEEKIKPATVEFSVQAAGMILIFTCLFFFAMSCAILSSWRDYRIEEVDFLSTIDTKVERKLPSSDISWRWNEIQFIALLITLCLLGVIIFMYPKIITNLF</sequence>
<organism evidence="2 4">
    <name type="scientific">Aliivibrio finisterrensis</name>
    <dbReference type="NCBI Taxonomy" id="511998"/>
    <lineage>
        <taxon>Bacteria</taxon>
        <taxon>Pseudomonadati</taxon>
        <taxon>Pseudomonadota</taxon>
        <taxon>Gammaproteobacteria</taxon>
        <taxon>Vibrionales</taxon>
        <taxon>Vibrionaceae</taxon>
        <taxon>Aliivibrio</taxon>
    </lineage>
</organism>
<feature type="transmembrane region" description="Helical" evidence="1">
    <location>
        <begin position="74"/>
        <end position="94"/>
    </location>
</feature>
<reference evidence="4 5" key="1">
    <citation type="submission" date="2019-02" db="EMBL/GenBank/DDBJ databases">
        <title>Genome sequences of Aliivibrio finisterrensis strains from farmed Atlantic salmon.</title>
        <authorList>
            <person name="Bowman J.P."/>
        </authorList>
    </citation>
    <scope>NUCLEOTIDE SEQUENCE [LARGE SCALE GENOMIC DNA]</scope>
    <source>
        <strain evidence="3 5">A21</strain>
        <strain evidence="2 4">A46</strain>
    </source>
</reference>
<accession>A0A4Q5KXW6</accession>
<dbReference type="EMBL" id="SEZN01000002">
    <property type="protein sequence ID" value="RYU66886.1"/>
    <property type="molecule type" value="Genomic_DNA"/>
</dbReference>
<evidence type="ECO:0000313" key="5">
    <source>
        <dbReference type="Proteomes" id="UP000294166"/>
    </source>
</evidence>
<dbReference type="AlphaFoldDB" id="A0A4Q5KXW6"/>
<gene>
    <name evidence="3" type="ORF">ERW53_01855</name>
    <name evidence="2" type="ORF">ERW57_00315</name>
</gene>
<keyword evidence="1" id="KW-0472">Membrane</keyword>
<keyword evidence="1" id="KW-1133">Transmembrane helix</keyword>
<name>A0A4Q5KXW6_9GAMM</name>
<dbReference type="RefSeq" id="WP_130048396.1">
    <property type="nucleotide sequence ID" value="NZ_SEZK01000001.1"/>
</dbReference>
<proteinExistence type="predicted"/>
<protein>
    <submittedName>
        <fullName evidence="2">Uncharacterized protein</fullName>
    </submittedName>
</protein>
<evidence type="ECO:0000256" key="1">
    <source>
        <dbReference type="SAM" id="Phobius"/>
    </source>
</evidence>
<evidence type="ECO:0000313" key="2">
    <source>
        <dbReference type="EMBL" id="RYU54731.1"/>
    </source>
</evidence>
<keyword evidence="5" id="KW-1185">Reference proteome</keyword>
<comment type="caution">
    <text evidence="2">The sequence shown here is derived from an EMBL/GenBank/DDBJ whole genome shotgun (WGS) entry which is preliminary data.</text>
</comment>
<feature type="transmembrane region" description="Helical" evidence="1">
    <location>
        <begin position="128"/>
        <end position="147"/>
    </location>
</feature>
<feature type="transmembrane region" description="Helical" evidence="1">
    <location>
        <begin position="32"/>
        <end position="53"/>
    </location>
</feature>
<evidence type="ECO:0000313" key="4">
    <source>
        <dbReference type="Proteomes" id="UP000294063"/>
    </source>
</evidence>